<proteinExistence type="predicted"/>
<gene>
    <name evidence="1" type="ORF">ETB97_008991</name>
</gene>
<comment type="caution">
    <text evidence="1">The sequence shown here is derived from an EMBL/GenBank/DDBJ whole genome shotgun (WGS) entry which is preliminary data.</text>
</comment>
<name>A0A8H5ZX78_PETAA</name>
<protein>
    <submittedName>
        <fullName evidence="1">Uncharacterized protein</fullName>
    </submittedName>
</protein>
<evidence type="ECO:0000313" key="1">
    <source>
        <dbReference type="EMBL" id="KAF5855553.1"/>
    </source>
</evidence>
<keyword evidence="2" id="KW-1185">Reference proteome</keyword>
<dbReference type="Proteomes" id="UP000541154">
    <property type="component" value="Unassembled WGS sequence"/>
</dbReference>
<dbReference type="AlphaFoldDB" id="A0A8H5ZX78"/>
<sequence length="114" mass="12732">MARRGETITVTSKTRFTVKRTLLVLAKGGLSTLLDILMNIGEPSFLHSLLPRRYGTKKLAELPGTLVHIFNEVTIEVTIQGPYTGTHHLQPDNPGLYDFIPPYALPLQYPHILP</sequence>
<accession>A0A8H5ZX78</accession>
<evidence type="ECO:0000313" key="2">
    <source>
        <dbReference type="Proteomes" id="UP000541154"/>
    </source>
</evidence>
<reference evidence="1 2" key="1">
    <citation type="submission" date="2019-04" db="EMBL/GenBank/DDBJ databases">
        <title>Aspergillus burnettii sp. nov., novel species from soil in southeast Queensland.</title>
        <authorList>
            <person name="Gilchrist C.L.M."/>
            <person name="Pitt J.I."/>
            <person name="Lange L."/>
            <person name="Lacey H.J."/>
            <person name="Vuong D."/>
            <person name="Midgley D.J."/>
            <person name="Greenfield P."/>
            <person name="Bradbury M."/>
            <person name="Lacey E."/>
            <person name="Busk P.K."/>
            <person name="Pilgaard B."/>
            <person name="Chooi Y.H."/>
            <person name="Piggott A.M."/>
        </authorList>
    </citation>
    <scope>NUCLEOTIDE SEQUENCE [LARGE SCALE GENOMIC DNA]</scope>
    <source>
        <strain evidence="1 2">FRR 5400</strain>
    </source>
</reference>
<organism evidence="1 2">
    <name type="scientific">Petromyces alliaceus</name>
    <name type="common">Aspergillus alliaceus</name>
    <dbReference type="NCBI Taxonomy" id="209559"/>
    <lineage>
        <taxon>Eukaryota</taxon>
        <taxon>Fungi</taxon>
        <taxon>Dikarya</taxon>
        <taxon>Ascomycota</taxon>
        <taxon>Pezizomycotina</taxon>
        <taxon>Eurotiomycetes</taxon>
        <taxon>Eurotiomycetidae</taxon>
        <taxon>Eurotiales</taxon>
        <taxon>Aspergillaceae</taxon>
        <taxon>Aspergillus</taxon>
        <taxon>Aspergillus subgen. Circumdati</taxon>
    </lineage>
</organism>
<dbReference type="EMBL" id="SPNV01000416">
    <property type="protein sequence ID" value="KAF5855553.1"/>
    <property type="molecule type" value="Genomic_DNA"/>
</dbReference>